<feature type="domain" description="ABC transmembrane type-1" evidence="8">
    <location>
        <begin position="94"/>
        <end position="293"/>
    </location>
</feature>
<dbReference type="PANTHER" id="PTHR30465:SF74">
    <property type="entry name" value="OLIGOPEPTIDE TRANSPORT SYSTEM PERMEASE PROTEIN OPPB"/>
    <property type="match status" value="1"/>
</dbReference>
<dbReference type="GO" id="GO:0005886">
    <property type="term" value="C:plasma membrane"/>
    <property type="evidence" value="ECO:0007669"/>
    <property type="project" value="UniProtKB-SubCell"/>
</dbReference>
<evidence type="ECO:0000256" key="6">
    <source>
        <dbReference type="ARBA" id="ARBA00023136"/>
    </source>
</evidence>
<evidence type="ECO:0000259" key="8">
    <source>
        <dbReference type="PROSITE" id="PS50928"/>
    </source>
</evidence>
<evidence type="ECO:0000256" key="1">
    <source>
        <dbReference type="ARBA" id="ARBA00004651"/>
    </source>
</evidence>
<feature type="transmembrane region" description="Helical" evidence="7">
    <location>
        <begin position="232"/>
        <end position="254"/>
    </location>
</feature>
<dbReference type="PANTHER" id="PTHR30465">
    <property type="entry name" value="INNER MEMBRANE ABC TRANSPORTER"/>
    <property type="match status" value="1"/>
</dbReference>
<feature type="transmembrane region" description="Helical" evidence="7">
    <location>
        <begin position="274"/>
        <end position="300"/>
    </location>
</feature>
<accession>A0A2Z3HM31</accession>
<dbReference type="KEGG" id="phb:HYN04_02595"/>
<evidence type="ECO:0000256" key="5">
    <source>
        <dbReference type="ARBA" id="ARBA00022989"/>
    </source>
</evidence>
<evidence type="ECO:0000313" key="10">
    <source>
        <dbReference type="Proteomes" id="UP000247763"/>
    </source>
</evidence>
<dbReference type="InterPro" id="IPR000515">
    <property type="entry name" value="MetI-like"/>
</dbReference>
<evidence type="ECO:0000256" key="4">
    <source>
        <dbReference type="ARBA" id="ARBA00022692"/>
    </source>
</evidence>
<keyword evidence="6 7" id="KW-0472">Membrane</keyword>
<reference evidence="10" key="1">
    <citation type="submission" date="2018-05" db="EMBL/GenBank/DDBJ databases">
        <title>Genome sequencing of Phenylobacterium sp. HYN0004.</title>
        <authorList>
            <person name="Yi H."/>
            <person name="Baek C."/>
        </authorList>
    </citation>
    <scope>NUCLEOTIDE SEQUENCE [LARGE SCALE GENOMIC DNA]</scope>
    <source>
        <strain evidence="10">HYN0004</strain>
    </source>
</reference>
<evidence type="ECO:0000256" key="7">
    <source>
        <dbReference type="RuleBase" id="RU363032"/>
    </source>
</evidence>
<dbReference type="SUPFAM" id="SSF161098">
    <property type="entry name" value="MetI-like"/>
    <property type="match status" value="1"/>
</dbReference>
<dbReference type="PROSITE" id="PS50928">
    <property type="entry name" value="ABC_TM1"/>
    <property type="match status" value="1"/>
</dbReference>
<dbReference type="OrthoDB" id="8144963at2"/>
<keyword evidence="10" id="KW-1185">Reference proteome</keyword>
<evidence type="ECO:0000256" key="3">
    <source>
        <dbReference type="ARBA" id="ARBA00022475"/>
    </source>
</evidence>
<dbReference type="Pfam" id="PF19300">
    <property type="entry name" value="BPD_transp_1_N"/>
    <property type="match status" value="1"/>
</dbReference>
<dbReference type="InterPro" id="IPR045621">
    <property type="entry name" value="BPD_transp_1_N"/>
</dbReference>
<feature type="transmembrane region" description="Helical" evidence="7">
    <location>
        <begin position="174"/>
        <end position="192"/>
    </location>
</feature>
<dbReference type="Proteomes" id="UP000247763">
    <property type="component" value="Chromosome"/>
</dbReference>
<keyword evidence="2 7" id="KW-0813">Transport</keyword>
<dbReference type="AlphaFoldDB" id="A0A2Z3HM31"/>
<dbReference type="Pfam" id="PF00528">
    <property type="entry name" value="BPD_transp_1"/>
    <property type="match status" value="1"/>
</dbReference>
<comment type="subcellular location">
    <subcellularLocation>
        <location evidence="1 7">Cell membrane</location>
        <topology evidence="1 7">Multi-pass membrane protein</topology>
    </subcellularLocation>
</comment>
<feature type="transmembrane region" description="Helical" evidence="7">
    <location>
        <begin position="100"/>
        <end position="121"/>
    </location>
</feature>
<feature type="transmembrane region" description="Helical" evidence="7">
    <location>
        <begin position="133"/>
        <end position="154"/>
    </location>
</feature>
<evidence type="ECO:0000256" key="2">
    <source>
        <dbReference type="ARBA" id="ARBA00022448"/>
    </source>
</evidence>
<dbReference type="Gene3D" id="1.10.3720.10">
    <property type="entry name" value="MetI-like"/>
    <property type="match status" value="1"/>
</dbReference>
<dbReference type="GO" id="GO:0055085">
    <property type="term" value="P:transmembrane transport"/>
    <property type="evidence" value="ECO:0007669"/>
    <property type="project" value="InterPro"/>
</dbReference>
<dbReference type="EMBL" id="CP029479">
    <property type="protein sequence ID" value="AWM76747.1"/>
    <property type="molecule type" value="Genomic_DNA"/>
</dbReference>
<keyword evidence="4 7" id="KW-0812">Transmembrane</keyword>
<dbReference type="InterPro" id="IPR035906">
    <property type="entry name" value="MetI-like_sf"/>
</dbReference>
<proteinExistence type="inferred from homology"/>
<gene>
    <name evidence="9" type="primary">oppB</name>
    <name evidence="9" type="ORF">HYN04_02595</name>
</gene>
<evidence type="ECO:0000313" key="9">
    <source>
        <dbReference type="EMBL" id="AWM76747.1"/>
    </source>
</evidence>
<name>A0A2Z3HM31_9CAUL</name>
<dbReference type="RefSeq" id="WP_110449316.1">
    <property type="nucleotide sequence ID" value="NZ_CP029479.1"/>
</dbReference>
<keyword evidence="3" id="KW-1003">Cell membrane</keyword>
<comment type="similarity">
    <text evidence="7">Belongs to the binding-protein-dependent transport system permease family.</text>
</comment>
<dbReference type="CDD" id="cd06261">
    <property type="entry name" value="TM_PBP2"/>
    <property type="match status" value="1"/>
</dbReference>
<organism evidence="9 10">
    <name type="scientific">Phenylobacterium parvum</name>
    <dbReference type="NCBI Taxonomy" id="2201350"/>
    <lineage>
        <taxon>Bacteria</taxon>
        <taxon>Pseudomonadati</taxon>
        <taxon>Pseudomonadota</taxon>
        <taxon>Alphaproteobacteria</taxon>
        <taxon>Caulobacterales</taxon>
        <taxon>Caulobacteraceae</taxon>
        <taxon>Phenylobacterium</taxon>
    </lineage>
</organism>
<keyword evidence="5 7" id="KW-1133">Transmembrane helix</keyword>
<protein>
    <submittedName>
        <fullName evidence="9">Oligopeptide transporter permease</fullName>
    </submittedName>
</protein>
<sequence length="307" mass="32575">MLRFIARRLLVAGPTLLVVITLAFFMMRAAPGGPFDSERNLPPAVEQNLKARYGLDRPLTEQYLAYLGGVLRGDFGPSLKYPDKTVADILKQNAPVSLRLGLASMILALAVGVSLGVLAALRRNGLVDVGAMGLAILGVCVPTFVTAPLLILLFGSTLQWLPNGGWNGGALPNMILPVIVLALPQAAILSRLTRAGMIEALAAGHVRTARARGLPERAVVLRHALRPALTPLVSYLGPAAAGLLTGSLVVEKIFNLPGLGKFFVISALQRDYTVVMGMIVIYAGLVLLLNLLGDLMLAVVDPRVRLT</sequence>